<feature type="domain" description="DUF7932" evidence="2">
    <location>
        <begin position="253"/>
        <end position="382"/>
    </location>
</feature>
<gene>
    <name evidence="3" type="ORF">PG999_008366</name>
</gene>
<keyword evidence="4" id="KW-1185">Reference proteome</keyword>
<feature type="compositionally biased region" description="Gly residues" evidence="1">
    <location>
        <begin position="124"/>
        <end position="146"/>
    </location>
</feature>
<feature type="compositionally biased region" description="Basic and acidic residues" evidence="1">
    <location>
        <begin position="98"/>
        <end position="116"/>
    </location>
</feature>
<feature type="region of interest" description="Disordered" evidence="1">
    <location>
        <begin position="1"/>
        <end position="20"/>
    </location>
</feature>
<sequence>MAASTVQLIDASGRHGSPGACERRWYRLSTRSGQAGENGHSAGHPSAGAPGTDIAVRLSCSQGTPTAVQLFDRSTKTYWEIAKDQTMLLKADGGDGGDGGRGEDGEDGGRGRDGTDASRFCSGTSGGRGGRGGDGGHGTSGADGGQAGNITVDVDYDNTDLLLPLSLSVKGGSGGKKGAHGSAGLGGLGGRGGSSNFDPGTGMIYLGGWSGSSGSDGYRPSTQLSAGRRGANGSVQIAVVKRGRVKTYPGVYKLEVLRFDIVDENNDGINEPGEHILVRNLVVGNVGRMPTPATQPINVLIKSTRYLKPVSSESVQLPFGIRPGHTAEVPGVLRALIRRPPGAAPVGSITDIDVWVQLVGTFERLDRSIPDICDPRRIKISYPLVLDQPISLGSVAKGDVVTFRWLLRNVSRKTYGYQTERPCGTMFSETKAGQEACFLLADGSQGSNQINNIGPGSSLAIEQEFIVNSEAEDFTYVGVELKLRLSDPQTKAMRTVQEHHMQVQVSSHYQKTENPGYLLVVNSDTPNYAIRQTLGYLKHGLLANVDMFNVSIYGSYDVPGSSESVLSKYMGKSIIIFGNNYDHPGVGFKRPWDLVDPWVATVLLKGGTSLHFSNVTDLAALSSLKAWAELVVFPAHRLMANRQTYSVKNDKALATNLRNENVRPAQETIQEKENPEDNNEILYDLPVTQSKLNLFGSLDSTLSRRTETAVNLLDKSLPLRRFVVAPAPIASPRVLAVEGVSRTARFTATTAKFRRMPLSESTESVSVHDAFLLVASLPYTSRVRMFWNAVQHGHEDGKGIRDDALFAGVEGFASPSTEKASSSRPTAFTIHPQVLQALNLFLQFDLCNEIHLITGARSRFSDPVSAKEKLSQMPLTSYFFDPAPQDEDVIQRIQTVEVAQPLILVLGTVHAVSNSLSSWHCLRATFASTGNHQGQLKSQINSLVFGAIQRTCAPSIADAVKEKLMARSEQVKRGILSQPRWMPRSYQWFGNQELVALTNNAKGGGAGAEGWGWIDLVYSPRTGLALTSQTWKEWVDAYEAGGNARTRSVKASRSYIGDMVS</sequence>
<evidence type="ECO:0000259" key="2">
    <source>
        <dbReference type="Pfam" id="PF25560"/>
    </source>
</evidence>
<feature type="region of interest" description="Disordered" evidence="1">
    <location>
        <begin position="172"/>
        <end position="191"/>
    </location>
</feature>
<organism evidence="3 4">
    <name type="scientific">Apiospora kogelbergensis</name>
    <dbReference type="NCBI Taxonomy" id="1337665"/>
    <lineage>
        <taxon>Eukaryota</taxon>
        <taxon>Fungi</taxon>
        <taxon>Dikarya</taxon>
        <taxon>Ascomycota</taxon>
        <taxon>Pezizomycotina</taxon>
        <taxon>Sordariomycetes</taxon>
        <taxon>Xylariomycetidae</taxon>
        <taxon>Amphisphaeriales</taxon>
        <taxon>Apiosporaceae</taxon>
        <taxon>Apiospora</taxon>
    </lineage>
</organism>
<accession>A0AAW0QHI4</accession>
<feature type="region of interest" description="Disordered" evidence="1">
    <location>
        <begin position="90"/>
        <end position="146"/>
    </location>
</feature>
<evidence type="ECO:0000256" key="1">
    <source>
        <dbReference type="SAM" id="MobiDB-lite"/>
    </source>
</evidence>
<proteinExistence type="predicted"/>
<dbReference type="Pfam" id="PF25560">
    <property type="entry name" value="DUF7932"/>
    <property type="match status" value="1"/>
</dbReference>
<comment type="caution">
    <text evidence="3">The sequence shown here is derived from an EMBL/GenBank/DDBJ whole genome shotgun (WGS) entry which is preliminary data.</text>
</comment>
<reference evidence="3 4" key="1">
    <citation type="submission" date="2023-01" db="EMBL/GenBank/DDBJ databases">
        <title>Analysis of 21 Apiospora genomes using comparative genomics revels a genus with tremendous synthesis potential of carbohydrate active enzymes and secondary metabolites.</title>
        <authorList>
            <person name="Sorensen T."/>
        </authorList>
    </citation>
    <scope>NUCLEOTIDE SEQUENCE [LARGE SCALE GENOMIC DNA]</scope>
    <source>
        <strain evidence="3 4">CBS 117206</strain>
    </source>
</reference>
<dbReference type="AlphaFoldDB" id="A0AAW0QHI4"/>
<dbReference type="InterPro" id="IPR057692">
    <property type="entry name" value="DUF7932"/>
</dbReference>
<evidence type="ECO:0000313" key="4">
    <source>
        <dbReference type="Proteomes" id="UP001392437"/>
    </source>
</evidence>
<name>A0AAW0QHI4_9PEZI</name>
<feature type="region of interest" description="Disordered" evidence="1">
    <location>
        <begin position="31"/>
        <end position="50"/>
    </location>
</feature>
<protein>
    <recommendedName>
        <fullName evidence="2">DUF7932 domain-containing protein</fullName>
    </recommendedName>
</protein>
<dbReference type="Proteomes" id="UP001392437">
    <property type="component" value="Unassembled WGS sequence"/>
</dbReference>
<dbReference type="EMBL" id="JAQQWP010000008">
    <property type="protein sequence ID" value="KAK8105007.1"/>
    <property type="molecule type" value="Genomic_DNA"/>
</dbReference>
<evidence type="ECO:0000313" key="3">
    <source>
        <dbReference type="EMBL" id="KAK8105007.1"/>
    </source>
</evidence>